<sequence>MSSKFHGVLIHQEFLERQVVSCVFMLIRIKP</sequence>
<dbReference type="STRING" id="290512.Paes_0635"/>
<reference evidence="1" key="1">
    <citation type="submission" date="2008-06" db="EMBL/GenBank/DDBJ databases">
        <title>Complete sequence of chromosome of Prosthecochloris aestuarii DSM 271.</title>
        <authorList>
            <consortium name="US DOE Joint Genome Institute"/>
            <person name="Lucas S."/>
            <person name="Copeland A."/>
            <person name="Lapidus A."/>
            <person name="Glavina del Rio T."/>
            <person name="Dalin E."/>
            <person name="Tice H."/>
            <person name="Bruce D."/>
            <person name="Goodwin L."/>
            <person name="Pitluck S."/>
            <person name="Schmutz J."/>
            <person name="Larimer F."/>
            <person name="Land M."/>
            <person name="Hauser L."/>
            <person name="Kyrpides N."/>
            <person name="Anderson I."/>
            <person name="Liu Z."/>
            <person name="Li T."/>
            <person name="Zhao F."/>
            <person name="Overmann J."/>
            <person name="Bryant D.A."/>
            <person name="Richardson P."/>
        </authorList>
    </citation>
    <scope>NUCLEOTIDE SEQUENCE [LARGE SCALE GENOMIC DNA]</scope>
    <source>
        <strain evidence="1">DSM 271</strain>
    </source>
</reference>
<organism evidence="1 2">
    <name type="scientific">Prosthecochloris aestuarii (strain DSM 271 / SK 413)</name>
    <dbReference type="NCBI Taxonomy" id="290512"/>
    <lineage>
        <taxon>Bacteria</taxon>
        <taxon>Pseudomonadati</taxon>
        <taxon>Chlorobiota</taxon>
        <taxon>Chlorobiia</taxon>
        <taxon>Chlorobiales</taxon>
        <taxon>Chlorobiaceae</taxon>
        <taxon>Prosthecochloris</taxon>
    </lineage>
</organism>
<evidence type="ECO:0000313" key="2">
    <source>
        <dbReference type="Proteomes" id="UP000002725"/>
    </source>
</evidence>
<dbReference type="EMBL" id="CP001108">
    <property type="protein sequence ID" value="ACF45687.1"/>
    <property type="molecule type" value="Genomic_DNA"/>
</dbReference>
<name>B4S636_PROA2</name>
<keyword evidence="2" id="KW-1185">Reference proteome</keyword>
<dbReference type="HOGENOM" id="CLU_3397926_0_0_10"/>
<proteinExistence type="predicted"/>
<dbReference type="Proteomes" id="UP000002725">
    <property type="component" value="Chromosome"/>
</dbReference>
<accession>B4S636</accession>
<dbReference type="KEGG" id="paa:Paes_0635"/>
<protein>
    <submittedName>
        <fullName evidence="1">Uncharacterized protein</fullName>
    </submittedName>
</protein>
<evidence type="ECO:0000313" key="1">
    <source>
        <dbReference type="EMBL" id="ACF45687.1"/>
    </source>
</evidence>
<gene>
    <name evidence="1" type="ordered locus">Paes_0635</name>
</gene>
<dbReference type="AlphaFoldDB" id="B4S636"/>